<dbReference type="EMBL" id="CP042905">
    <property type="protein sequence ID" value="QEE17579.1"/>
    <property type="molecule type" value="Genomic_DNA"/>
</dbReference>
<reference evidence="1 2" key="2">
    <citation type="journal article" date="2024" name="Int. J. Syst. Evol. Microbiol.">
        <title>Promethearchaeum syntrophicum gen. nov., sp. nov., an anaerobic, obligately syntrophic archaeon, the first isolate of the lineage 'Asgard' archaea, and proposal of the new archaeal phylum Promethearchaeota phyl. nov. and kingdom Promethearchaeati regn. nov.</title>
        <authorList>
            <person name="Imachi H."/>
            <person name="Nobu M.K."/>
            <person name="Kato S."/>
            <person name="Takaki Y."/>
            <person name="Miyazaki M."/>
            <person name="Miyata M."/>
            <person name="Ogawara M."/>
            <person name="Saito Y."/>
            <person name="Sakai S."/>
            <person name="Tahara Y.O."/>
            <person name="Takano Y."/>
            <person name="Tasumi E."/>
            <person name="Uematsu K."/>
            <person name="Yoshimura T."/>
            <person name="Itoh T."/>
            <person name="Ohkuma M."/>
            <person name="Takai K."/>
        </authorList>
    </citation>
    <scope>NUCLEOTIDE SEQUENCE [LARGE SCALE GENOMIC DNA]</scope>
    <source>
        <strain evidence="1 2">MK-D1</strain>
    </source>
</reference>
<reference evidence="1 2" key="1">
    <citation type="journal article" date="2020" name="Nature">
        <title>Isolation of an archaeon at the prokaryote-eukaryote interface.</title>
        <authorList>
            <person name="Imachi H."/>
            <person name="Nobu M.K."/>
            <person name="Nakahara N."/>
            <person name="Morono Y."/>
            <person name="Ogawara M."/>
            <person name="Takaki Y."/>
            <person name="Takano Y."/>
            <person name="Uematsu K."/>
            <person name="Ikuta T."/>
            <person name="Ito M."/>
            <person name="Matsui Y."/>
            <person name="Miyazaki M."/>
            <person name="Murata K."/>
            <person name="Saito Y."/>
            <person name="Sakai S."/>
            <person name="Song C."/>
            <person name="Tasumi E."/>
            <person name="Yamanaka Y."/>
            <person name="Yamaguchi T."/>
            <person name="Kamagata Y."/>
            <person name="Tamaki H."/>
            <person name="Takai K."/>
        </authorList>
    </citation>
    <scope>NUCLEOTIDE SEQUENCE [LARGE SCALE GENOMIC DNA]</scope>
    <source>
        <strain evidence="1 2">MK-D1</strain>
    </source>
</reference>
<dbReference type="Proteomes" id="UP000321408">
    <property type="component" value="Chromosome"/>
</dbReference>
<dbReference type="AlphaFoldDB" id="A0A5B9DE40"/>
<dbReference type="RefSeq" id="WP_147664469.1">
    <property type="nucleotide sequence ID" value="NZ_CP042905.2"/>
</dbReference>
<evidence type="ECO:0000313" key="1">
    <source>
        <dbReference type="EMBL" id="QEE17579.1"/>
    </source>
</evidence>
<keyword evidence="2" id="KW-1185">Reference proteome</keyword>
<protein>
    <submittedName>
        <fullName evidence="1">Uncharacterized protein</fullName>
    </submittedName>
</protein>
<organism evidence="1 2">
    <name type="scientific">Promethearchaeum syntrophicum</name>
    <dbReference type="NCBI Taxonomy" id="2594042"/>
    <lineage>
        <taxon>Archaea</taxon>
        <taxon>Promethearchaeati</taxon>
        <taxon>Promethearchaeota</taxon>
        <taxon>Promethearchaeia</taxon>
        <taxon>Promethearchaeales</taxon>
        <taxon>Promethearchaeaceae</taxon>
        <taxon>Promethearchaeum</taxon>
    </lineage>
</organism>
<dbReference type="KEGG" id="psyt:DSAG12_03416"/>
<dbReference type="GeneID" id="41331386"/>
<proteinExistence type="predicted"/>
<sequence length="95" mass="11660">MENQKKKYGFVRTRYDPIEQDLIYSENAEDYIHIIFLEDRNLYFQTGKTRFYQEKIPIPYNLHEFTEFYKEKPPRITNNNLKTINSLNEVLFVDE</sequence>
<evidence type="ECO:0000313" key="2">
    <source>
        <dbReference type="Proteomes" id="UP000321408"/>
    </source>
</evidence>
<name>A0A5B9DE40_9ARCH</name>
<accession>A0A5B9DE40</accession>
<gene>
    <name evidence="1" type="ORF">DSAG12_03416</name>
</gene>